<dbReference type="AlphaFoldDB" id="A0AAD7MTT5"/>
<dbReference type="GO" id="GO:0046513">
    <property type="term" value="P:ceramide biosynthetic process"/>
    <property type="evidence" value="ECO:0007669"/>
    <property type="project" value="InterPro"/>
</dbReference>
<feature type="transmembrane region" description="Helical" evidence="10">
    <location>
        <begin position="225"/>
        <end position="246"/>
    </location>
</feature>
<accession>A0AAD7MTT5</accession>
<dbReference type="PANTHER" id="PTHR12560:SF11">
    <property type="entry name" value="CERAMIDE SYNTHASE LAC1-RELATED"/>
    <property type="match status" value="1"/>
</dbReference>
<evidence type="ECO:0000256" key="6">
    <source>
        <dbReference type="ARBA" id="ARBA00022989"/>
    </source>
</evidence>
<evidence type="ECO:0000256" key="9">
    <source>
        <dbReference type="SAM" id="MobiDB-lite"/>
    </source>
</evidence>
<keyword evidence="3" id="KW-0808">Transferase</keyword>
<dbReference type="GO" id="GO:0050291">
    <property type="term" value="F:sphingosine N-acyltransferase activity"/>
    <property type="evidence" value="ECO:0007669"/>
    <property type="project" value="InterPro"/>
</dbReference>
<feature type="transmembrane region" description="Helical" evidence="10">
    <location>
        <begin position="253"/>
        <end position="273"/>
    </location>
</feature>
<evidence type="ECO:0000313" key="12">
    <source>
        <dbReference type="EMBL" id="KAJ7732720.1"/>
    </source>
</evidence>
<evidence type="ECO:0000256" key="8">
    <source>
        <dbReference type="ARBA" id="ARBA00023180"/>
    </source>
</evidence>
<keyword evidence="5" id="KW-0256">Endoplasmic reticulum</keyword>
<evidence type="ECO:0000256" key="2">
    <source>
        <dbReference type="ARBA" id="ARBA00009808"/>
    </source>
</evidence>
<evidence type="ECO:0000256" key="7">
    <source>
        <dbReference type="ARBA" id="ARBA00023136"/>
    </source>
</evidence>
<dbReference type="GO" id="GO:0005789">
    <property type="term" value="C:endoplasmic reticulum membrane"/>
    <property type="evidence" value="ECO:0007669"/>
    <property type="project" value="UniProtKB-SubCell"/>
</dbReference>
<evidence type="ECO:0000256" key="5">
    <source>
        <dbReference type="ARBA" id="ARBA00022824"/>
    </source>
</evidence>
<feature type="compositionally biased region" description="Acidic residues" evidence="9">
    <location>
        <begin position="318"/>
        <end position="329"/>
    </location>
</feature>
<feature type="transmembrane region" description="Helical" evidence="10">
    <location>
        <begin position="279"/>
        <end position="299"/>
    </location>
</feature>
<keyword evidence="4 10" id="KW-0812">Transmembrane</keyword>
<feature type="transmembrane region" description="Helical" evidence="10">
    <location>
        <begin position="121"/>
        <end position="142"/>
    </location>
</feature>
<dbReference type="Pfam" id="PF03798">
    <property type="entry name" value="TRAM_LAG1_CLN8"/>
    <property type="match status" value="2"/>
</dbReference>
<feature type="region of interest" description="Disordered" evidence="9">
    <location>
        <begin position="318"/>
        <end position="337"/>
    </location>
</feature>
<keyword evidence="8" id="KW-0325">Glycoprotein</keyword>
<dbReference type="InterPro" id="IPR016439">
    <property type="entry name" value="Lag1/Lac1-like"/>
</dbReference>
<organism evidence="12 13">
    <name type="scientific">Mycena maculata</name>
    <dbReference type="NCBI Taxonomy" id="230809"/>
    <lineage>
        <taxon>Eukaryota</taxon>
        <taxon>Fungi</taxon>
        <taxon>Dikarya</taxon>
        <taxon>Basidiomycota</taxon>
        <taxon>Agaricomycotina</taxon>
        <taxon>Agaricomycetes</taxon>
        <taxon>Agaricomycetidae</taxon>
        <taxon>Agaricales</taxon>
        <taxon>Marasmiineae</taxon>
        <taxon>Mycenaceae</taxon>
        <taxon>Mycena</taxon>
    </lineage>
</organism>
<gene>
    <name evidence="12" type="ORF">DFH07DRAFT_846278</name>
</gene>
<name>A0AAD7MTT5_9AGAR</name>
<evidence type="ECO:0000256" key="3">
    <source>
        <dbReference type="ARBA" id="ARBA00022679"/>
    </source>
</evidence>
<comment type="similarity">
    <text evidence="2">Belongs to the sphingosine N-acyltransferase family.</text>
</comment>
<evidence type="ECO:0000313" key="13">
    <source>
        <dbReference type="Proteomes" id="UP001215280"/>
    </source>
</evidence>
<feature type="transmembrane region" description="Helical" evidence="10">
    <location>
        <begin position="162"/>
        <end position="180"/>
    </location>
</feature>
<keyword evidence="13" id="KW-1185">Reference proteome</keyword>
<evidence type="ECO:0000259" key="11">
    <source>
        <dbReference type="SMART" id="SM00724"/>
    </source>
</evidence>
<evidence type="ECO:0000256" key="1">
    <source>
        <dbReference type="ARBA" id="ARBA00004477"/>
    </source>
</evidence>
<feature type="domain" description="TLC" evidence="11">
    <location>
        <begin position="112"/>
        <end position="308"/>
    </location>
</feature>
<protein>
    <submittedName>
        <fullName evidence="12">Longevity assurance proteins LAG1/LAC1</fullName>
    </submittedName>
</protein>
<dbReference type="Proteomes" id="UP001215280">
    <property type="component" value="Unassembled WGS sequence"/>
</dbReference>
<dbReference type="InterPro" id="IPR006634">
    <property type="entry name" value="TLC-dom"/>
</dbReference>
<evidence type="ECO:0000256" key="4">
    <source>
        <dbReference type="ARBA" id="ARBA00022692"/>
    </source>
</evidence>
<comment type="caution">
    <text evidence="12">The sequence shown here is derived from an EMBL/GenBank/DDBJ whole genome shotgun (WGS) entry which is preliminary data.</text>
</comment>
<dbReference type="PANTHER" id="PTHR12560">
    <property type="entry name" value="LONGEVITY ASSURANCE FACTOR 1 LAG1"/>
    <property type="match status" value="1"/>
</dbReference>
<comment type="subcellular location">
    <subcellularLocation>
        <location evidence="1">Endoplasmic reticulum membrane</location>
        <topology evidence="1">Multi-pass membrane protein</topology>
    </subcellularLocation>
</comment>
<keyword evidence="6 10" id="KW-1133">Transmembrane helix</keyword>
<feature type="transmembrane region" description="Helical" evidence="10">
    <location>
        <begin position="92"/>
        <end position="109"/>
    </location>
</feature>
<feature type="transmembrane region" description="Helical" evidence="10">
    <location>
        <begin position="33"/>
        <end position="54"/>
    </location>
</feature>
<keyword evidence="7 10" id="KW-0472">Membrane</keyword>
<evidence type="ECO:0000256" key="10">
    <source>
        <dbReference type="SAM" id="Phobius"/>
    </source>
</evidence>
<reference evidence="12" key="1">
    <citation type="submission" date="2023-03" db="EMBL/GenBank/DDBJ databases">
        <title>Massive genome expansion in bonnet fungi (Mycena s.s.) driven by repeated elements and novel gene families across ecological guilds.</title>
        <authorList>
            <consortium name="Lawrence Berkeley National Laboratory"/>
            <person name="Harder C.B."/>
            <person name="Miyauchi S."/>
            <person name="Viragh M."/>
            <person name="Kuo A."/>
            <person name="Thoen E."/>
            <person name="Andreopoulos B."/>
            <person name="Lu D."/>
            <person name="Skrede I."/>
            <person name="Drula E."/>
            <person name="Henrissat B."/>
            <person name="Morin E."/>
            <person name="Kohler A."/>
            <person name="Barry K."/>
            <person name="LaButti K."/>
            <person name="Morin E."/>
            <person name="Salamov A."/>
            <person name="Lipzen A."/>
            <person name="Mereny Z."/>
            <person name="Hegedus B."/>
            <person name="Baldrian P."/>
            <person name="Stursova M."/>
            <person name="Weitz H."/>
            <person name="Taylor A."/>
            <person name="Grigoriev I.V."/>
            <person name="Nagy L.G."/>
            <person name="Martin F."/>
            <person name="Kauserud H."/>
        </authorList>
    </citation>
    <scope>NUCLEOTIDE SEQUENCE</scope>
    <source>
        <strain evidence="12">CBHHK188m</strain>
    </source>
</reference>
<sequence length="370" mass="42032">MQTPVRTGFLGEGRRQPSVSPGLRWAVEPVEALLILLVPIVLSLCWELLVPHLAPLLGISGVPQENPFARFILLSHRVPGPEPRYARGSGDVAFVAYCVVFFSLARQLIALERFGEQGYAFVYFLVFGAWGVHIMSELPTWWHRTKYFWIDYPLIPSLKRYYLMQTAYWVQQFLVLALGLEKPRKGYAARARRAPRRHALARCLQLYITNFTRAVYTSMDIPDMLLVVLNGTNNFLLAAFVIAWTYSRHYLNLAILWSVWFGVDVYLPANVVIPLYQRYTAFTARSLLQLLNLFWYYLIVRIAVRAMVTAKAEDVRLDDENEGDGDGDDGGNKPGGNEGQFCCPGQSNFSGGVAYRERGGYHSLALNPFY</sequence>
<proteinExistence type="inferred from homology"/>
<dbReference type="SMART" id="SM00724">
    <property type="entry name" value="TLC"/>
    <property type="match status" value="1"/>
</dbReference>
<dbReference type="EMBL" id="JARJLG010000173">
    <property type="protein sequence ID" value="KAJ7732720.1"/>
    <property type="molecule type" value="Genomic_DNA"/>
</dbReference>